<gene>
    <name evidence="2" type="ORF">JCM6294_1869</name>
</gene>
<organism evidence="2 3">
    <name type="scientific">Bacteroides pyogenes DSM 20611 = JCM 6294</name>
    <dbReference type="NCBI Taxonomy" id="1121100"/>
    <lineage>
        <taxon>Bacteria</taxon>
        <taxon>Pseudomonadati</taxon>
        <taxon>Bacteroidota</taxon>
        <taxon>Bacteroidia</taxon>
        <taxon>Bacteroidales</taxon>
        <taxon>Bacteroidaceae</taxon>
        <taxon>Bacteroides</taxon>
    </lineage>
</organism>
<feature type="compositionally biased region" description="Polar residues" evidence="1">
    <location>
        <begin position="43"/>
        <end position="61"/>
    </location>
</feature>
<dbReference type="AlphaFoldDB" id="W4PGU4"/>
<evidence type="ECO:0000313" key="2">
    <source>
        <dbReference type="EMBL" id="GAE18905.1"/>
    </source>
</evidence>
<comment type="caution">
    <text evidence="2">The sequence shown here is derived from an EMBL/GenBank/DDBJ whole genome shotgun (WGS) entry which is preliminary data.</text>
</comment>
<reference evidence="3" key="1">
    <citation type="journal article" date="2014" name="Genome">
        <title>Draft Genome Sequences of Three Strains of Bacteroides pyogenes Isolated from a Cat and Swine.</title>
        <authorList>
            <person name="Sakamoto M."/>
            <person name="Oshima K."/>
            <person name="Suda W."/>
            <person name="Kitamura K."/>
            <person name="Iida T."/>
            <person name="Hattori M."/>
            <person name="Ohkuma M."/>
        </authorList>
    </citation>
    <scope>NUCLEOTIDE SEQUENCE [LARGE SCALE GENOMIC DNA]</scope>
    <source>
        <strain evidence="3">JCM 6294</strain>
    </source>
</reference>
<dbReference type="EMBL" id="BAIR01000014">
    <property type="protein sequence ID" value="GAE18905.1"/>
    <property type="molecule type" value="Genomic_DNA"/>
</dbReference>
<proteinExistence type="predicted"/>
<protein>
    <submittedName>
        <fullName evidence="2">Uncharacterized protein</fullName>
    </submittedName>
</protein>
<feature type="region of interest" description="Disordered" evidence="1">
    <location>
        <begin position="36"/>
        <end position="62"/>
    </location>
</feature>
<evidence type="ECO:0000256" key="1">
    <source>
        <dbReference type="SAM" id="MobiDB-lite"/>
    </source>
</evidence>
<dbReference type="STRING" id="1121100.GCA_000428105_00660"/>
<dbReference type="eggNOG" id="ENOG502ZSCK">
    <property type="taxonomic scope" value="Bacteria"/>
</dbReference>
<accession>W4PGU4</accession>
<dbReference type="Proteomes" id="UP000018842">
    <property type="component" value="Unassembled WGS sequence"/>
</dbReference>
<name>W4PGU4_9BACE</name>
<evidence type="ECO:0000313" key="3">
    <source>
        <dbReference type="Proteomes" id="UP000018842"/>
    </source>
</evidence>
<sequence length="281" mass="32461">MNWLSSDNMLRLCGIALFLFSTCCRNLPAQPVPVEDARIPDSVTPSQAPTAENASESSPCTADTIKPCQAPLAEITCDSAVFDADRVMQKSPKHHKYDRRVHRFRRKWEQLIPTHSKVQFAGNMGLLSYGMGWDYGKRSQWETDLLLGFIPKYSSKRPKLTMTLKQNYMPWSVGLGERFSAEPLACGLYMNTVFGHEFWVREPERYPKGYYGFSSKIRFHIFVGQRLTYDIDPQWRFMAKSVTFFYEISTCDLYLVSAATNSYLRPRDYLSLSFGLKFQWL</sequence>